<evidence type="ECO:0000256" key="11">
    <source>
        <dbReference type="ARBA" id="ARBA00023004"/>
    </source>
</evidence>
<dbReference type="SUPFAM" id="SSF81464">
    <property type="entry name" value="Cytochrome c oxidase subunit II-like, transmembrane region"/>
    <property type="match status" value="1"/>
</dbReference>
<keyword evidence="8" id="KW-1278">Translocase</keyword>
<dbReference type="GO" id="GO:0042773">
    <property type="term" value="P:ATP synthesis coupled electron transport"/>
    <property type="evidence" value="ECO:0007669"/>
    <property type="project" value="TreeGrafter"/>
</dbReference>
<evidence type="ECO:0000256" key="13">
    <source>
        <dbReference type="ARBA" id="ARBA00023136"/>
    </source>
</evidence>
<keyword evidence="10 19" id="KW-1133">Transmembrane helix</keyword>
<dbReference type="InterPro" id="IPR009056">
    <property type="entry name" value="Cyt_c-like_dom"/>
</dbReference>
<dbReference type="InterPro" id="IPR011759">
    <property type="entry name" value="Cyt_c_oxidase_su2_TM_dom"/>
</dbReference>
<evidence type="ECO:0000256" key="10">
    <source>
        <dbReference type="ARBA" id="ARBA00022989"/>
    </source>
</evidence>
<evidence type="ECO:0000256" key="9">
    <source>
        <dbReference type="ARBA" id="ARBA00022982"/>
    </source>
</evidence>
<dbReference type="InterPro" id="IPR001505">
    <property type="entry name" value="Copper_CuA"/>
</dbReference>
<comment type="subcellular location">
    <subcellularLocation>
        <location evidence="17">Cell membrane</location>
        <topology evidence="17">Multi-pass membrane protein</topology>
    </subcellularLocation>
    <subcellularLocation>
        <location evidence="1">Membrane</location>
        <topology evidence="1">Multi-pass membrane protein</topology>
    </subcellularLocation>
</comment>
<dbReference type="Pfam" id="PF00116">
    <property type="entry name" value="COX2"/>
    <property type="match status" value="1"/>
</dbReference>
<evidence type="ECO:0000259" key="21">
    <source>
        <dbReference type="PROSITE" id="PS50999"/>
    </source>
</evidence>
<evidence type="ECO:0000256" key="8">
    <source>
        <dbReference type="ARBA" id="ARBA00022967"/>
    </source>
</evidence>
<proteinExistence type="inferred from homology"/>
<dbReference type="InterPro" id="IPR036909">
    <property type="entry name" value="Cyt_c-like_dom_sf"/>
</dbReference>
<keyword evidence="9 17" id="KW-0249">Electron transport</keyword>
<evidence type="ECO:0000313" key="24">
    <source>
        <dbReference type="Proteomes" id="UP000317036"/>
    </source>
</evidence>
<keyword evidence="4 16" id="KW-0349">Heme</keyword>
<protein>
    <recommendedName>
        <fullName evidence="18">Cytochrome c oxidase subunit 2</fullName>
        <ecNumber evidence="18">7.1.1.9</ecNumber>
    </recommendedName>
</protein>
<dbReference type="NCBIfam" id="TIGR02866">
    <property type="entry name" value="CoxB"/>
    <property type="match status" value="1"/>
</dbReference>
<dbReference type="InterPro" id="IPR002429">
    <property type="entry name" value="CcO_II-like_C"/>
</dbReference>
<evidence type="ECO:0000256" key="7">
    <source>
        <dbReference type="ARBA" id="ARBA00022723"/>
    </source>
</evidence>
<dbReference type="GO" id="GO:0004129">
    <property type="term" value="F:cytochrome-c oxidase activity"/>
    <property type="evidence" value="ECO:0007669"/>
    <property type="project" value="UniProtKB-EC"/>
</dbReference>
<dbReference type="PROSITE" id="PS51007">
    <property type="entry name" value="CYTC"/>
    <property type="match status" value="1"/>
</dbReference>
<dbReference type="Pfam" id="PF02790">
    <property type="entry name" value="COX2_TM"/>
    <property type="match status" value="1"/>
</dbReference>
<accession>A0A559KDL9</accession>
<comment type="catalytic activity">
    <reaction evidence="15 18">
        <text>4 Fe(II)-[cytochrome c] + O2 + 8 H(+)(in) = 4 Fe(III)-[cytochrome c] + 2 H2O + 4 H(+)(out)</text>
        <dbReference type="Rhea" id="RHEA:11436"/>
        <dbReference type="Rhea" id="RHEA-COMP:10350"/>
        <dbReference type="Rhea" id="RHEA-COMP:14399"/>
        <dbReference type="ChEBI" id="CHEBI:15377"/>
        <dbReference type="ChEBI" id="CHEBI:15378"/>
        <dbReference type="ChEBI" id="CHEBI:15379"/>
        <dbReference type="ChEBI" id="CHEBI:29033"/>
        <dbReference type="ChEBI" id="CHEBI:29034"/>
        <dbReference type="EC" id="7.1.1.9"/>
    </reaction>
</comment>
<evidence type="ECO:0000256" key="15">
    <source>
        <dbReference type="ARBA" id="ARBA00047816"/>
    </source>
</evidence>
<dbReference type="InterPro" id="IPR008972">
    <property type="entry name" value="Cupredoxin"/>
</dbReference>
<evidence type="ECO:0000256" key="2">
    <source>
        <dbReference type="ARBA" id="ARBA00007866"/>
    </source>
</evidence>
<keyword evidence="11 16" id="KW-0408">Iron</keyword>
<dbReference type="InterPro" id="IPR036257">
    <property type="entry name" value="Cyt_c_oxidase_su2_TM_sf"/>
</dbReference>
<keyword evidence="6 17" id="KW-0812">Transmembrane</keyword>
<dbReference type="RefSeq" id="WP_144845768.1">
    <property type="nucleotide sequence ID" value="NZ_VNJI01000009.1"/>
</dbReference>
<dbReference type="InterPro" id="IPR014222">
    <property type="entry name" value="Cyt_c_oxidase_su2"/>
</dbReference>
<keyword evidence="13 19" id="KW-0472">Membrane</keyword>
<feature type="domain" description="Cytochrome c" evidence="22">
    <location>
        <begin position="246"/>
        <end position="338"/>
    </location>
</feature>
<evidence type="ECO:0000256" key="4">
    <source>
        <dbReference type="ARBA" id="ARBA00022617"/>
    </source>
</evidence>
<dbReference type="GO" id="GO:0020037">
    <property type="term" value="F:heme binding"/>
    <property type="evidence" value="ECO:0007669"/>
    <property type="project" value="InterPro"/>
</dbReference>
<evidence type="ECO:0000256" key="5">
    <source>
        <dbReference type="ARBA" id="ARBA00022660"/>
    </source>
</evidence>
<dbReference type="InterPro" id="IPR034236">
    <property type="entry name" value="CuRO_CcO_Caa3_II"/>
</dbReference>
<comment type="function">
    <text evidence="14 18">Subunits I and II form the functional core of the enzyme complex. Electrons originating in cytochrome c are transferred via heme a and Cu(A) to the binuclear center formed by heme a3 and Cu(B).</text>
</comment>
<evidence type="ECO:0000256" key="3">
    <source>
        <dbReference type="ARBA" id="ARBA00022448"/>
    </source>
</evidence>
<dbReference type="SUPFAM" id="SSF46626">
    <property type="entry name" value="Cytochrome c"/>
    <property type="match status" value="1"/>
</dbReference>
<dbReference type="InterPro" id="IPR045187">
    <property type="entry name" value="CcO_II"/>
</dbReference>
<keyword evidence="12 18" id="KW-0186">Copper</keyword>
<dbReference type="SUPFAM" id="SSF49503">
    <property type="entry name" value="Cupredoxins"/>
    <property type="match status" value="1"/>
</dbReference>
<evidence type="ECO:0000256" key="1">
    <source>
        <dbReference type="ARBA" id="ARBA00004141"/>
    </source>
</evidence>
<evidence type="ECO:0000313" key="23">
    <source>
        <dbReference type="EMBL" id="TVY10231.1"/>
    </source>
</evidence>
<dbReference type="AlphaFoldDB" id="A0A559KDL9"/>
<evidence type="ECO:0000259" key="22">
    <source>
        <dbReference type="PROSITE" id="PS51007"/>
    </source>
</evidence>
<evidence type="ECO:0000256" key="19">
    <source>
        <dbReference type="SAM" id="Phobius"/>
    </source>
</evidence>
<evidence type="ECO:0000256" key="16">
    <source>
        <dbReference type="PROSITE-ProRule" id="PRU00433"/>
    </source>
</evidence>
<dbReference type="PROSITE" id="PS50999">
    <property type="entry name" value="COX2_TM"/>
    <property type="match status" value="1"/>
</dbReference>
<comment type="caution">
    <text evidence="23">The sequence shown here is derived from an EMBL/GenBank/DDBJ whole genome shotgun (WGS) entry which is preliminary data.</text>
</comment>
<dbReference type="PRINTS" id="PR01166">
    <property type="entry name" value="CYCOXIDASEII"/>
</dbReference>
<feature type="transmembrane region" description="Helical" evidence="19">
    <location>
        <begin position="49"/>
        <end position="69"/>
    </location>
</feature>
<dbReference type="CDD" id="cd04213">
    <property type="entry name" value="CuRO_CcO_Caa3_II"/>
    <property type="match status" value="1"/>
</dbReference>
<evidence type="ECO:0000256" key="17">
    <source>
        <dbReference type="RuleBase" id="RU000456"/>
    </source>
</evidence>
<dbReference type="GO" id="GO:0005507">
    <property type="term" value="F:copper ion binding"/>
    <property type="evidence" value="ECO:0007669"/>
    <property type="project" value="InterPro"/>
</dbReference>
<dbReference type="PROSITE" id="PS50857">
    <property type="entry name" value="COX2_CUA"/>
    <property type="match status" value="1"/>
</dbReference>
<organism evidence="23 24">
    <name type="scientific">Paenibacillus cremeus</name>
    <dbReference type="NCBI Taxonomy" id="2163881"/>
    <lineage>
        <taxon>Bacteria</taxon>
        <taxon>Bacillati</taxon>
        <taxon>Bacillota</taxon>
        <taxon>Bacilli</taxon>
        <taxon>Bacillales</taxon>
        <taxon>Paenibacillaceae</taxon>
        <taxon>Paenibacillus</taxon>
    </lineage>
</organism>
<evidence type="ECO:0000256" key="12">
    <source>
        <dbReference type="ARBA" id="ARBA00023008"/>
    </source>
</evidence>
<dbReference type="PROSITE" id="PS00078">
    <property type="entry name" value="COX2"/>
    <property type="match status" value="1"/>
</dbReference>
<evidence type="ECO:0000256" key="18">
    <source>
        <dbReference type="RuleBase" id="RU004024"/>
    </source>
</evidence>
<sequence length="340" mass="37834">MNRWQNLWRFIPLFGLMMMLLAGCGDKTISTLQPRGPVARDQLFLMKLSFGIMLLVVVVVFLIYLYVLVRFRKKKGDKDIVPKQVEGSHTLEIIWTVIPIILLLVLAVPTVQYTFKVLEDHRQNKDAIHVKVTAHAFWWQFEYPELGIATAQDLVIPTGKKIAFELTSADVKHSFWVPSLGGKMDTNPGLTNVYYLQADEVDTFKGKCAELCGASHSLMDFKVKSMDPAAFDQWVAKMKTPAVVPADAKAGEQVFKDNCLSCHAVNAQGLGAGPNLNGLASRELIAGILPHNDDSLKKWITNPQSVKPGTQMPAFGPTGAKLQDQQINDVIKYLDSLQLK</sequence>
<dbReference type="PROSITE" id="PS51257">
    <property type="entry name" value="PROKAR_LIPOPROTEIN"/>
    <property type="match status" value="1"/>
</dbReference>
<dbReference type="Gene3D" id="2.60.40.420">
    <property type="entry name" value="Cupredoxins - blue copper proteins"/>
    <property type="match status" value="1"/>
</dbReference>
<reference evidence="23 24" key="1">
    <citation type="submission" date="2019-07" db="EMBL/GenBank/DDBJ databases">
        <authorList>
            <person name="Kim J."/>
        </authorList>
    </citation>
    <scope>NUCLEOTIDE SEQUENCE [LARGE SCALE GENOMIC DNA]</scope>
    <source>
        <strain evidence="23 24">JC52</strain>
    </source>
</reference>
<keyword evidence="24" id="KW-1185">Reference proteome</keyword>
<dbReference type="EMBL" id="VNJI01000009">
    <property type="protein sequence ID" value="TVY10231.1"/>
    <property type="molecule type" value="Genomic_DNA"/>
</dbReference>
<feature type="domain" description="Cytochrome oxidase subunit II transmembrane region profile" evidence="21">
    <location>
        <begin position="23"/>
        <end position="121"/>
    </location>
</feature>
<feature type="domain" description="Cytochrome oxidase subunit II copper A binding" evidence="20">
    <location>
        <begin position="125"/>
        <end position="237"/>
    </location>
</feature>
<dbReference type="Gene3D" id="1.10.287.90">
    <property type="match status" value="1"/>
</dbReference>
<dbReference type="Proteomes" id="UP000317036">
    <property type="component" value="Unassembled WGS sequence"/>
</dbReference>
<keyword evidence="5 17" id="KW-0679">Respiratory chain</keyword>
<evidence type="ECO:0000256" key="14">
    <source>
        <dbReference type="ARBA" id="ARBA00024688"/>
    </source>
</evidence>
<evidence type="ECO:0000256" key="6">
    <source>
        <dbReference type="ARBA" id="ARBA00022692"/>
    </source>
</evidence>
<gene>
    <name evidence="23" type="primary">coxB</name>
    <name evidence="23" type="ORF">FPZ49_09175</name>
</gene>
<dbReference type="GO" id="GO:0005886">
    <property type="term" value="C:plasma membrane"/>
    <property type="evidence" value="ECO:0007669"/>
    <property type="project" value="UniProtKB-SubCell"/>
</dbReference>
<dbReference type="PANTHER" id="PTHR22888">
    <property type="entry name" value="CYTOCHROME C OXIDASE, SUBUNIT II"/>
    <property type="match status" value="1"/>
</dbReference>
<keyword evidence="7 16" id="KW-0479">Metal-binding</keyword>
<dbReference type="PANTHER" id="PTHR22888:SF10">
    <property type="entry name" value="CYTOCHROME C OXIDASE SUBUNIT 2"/>
    <property type="match status" value="1"/>
</dbReference>
<dbReference type="Pfam" id="PF00034">
    <property type="entry name" value="Cytochrom_C"/>
    <property type="match status" value="1"/>
</dbReference>
<keyword evidence="3 17" id="KW-0813">Transport</keyword>
<name>A0A559KDL9_9BACL</name>
<dbReference type="OrthoDB" id="9781261at2"/>
<dbReference type="EC" id="7.1.1.9" evidence="18"/>
<keyword evidence="23" id="KW-0560">Oxidoreductase</keyword>
<feature type="transmembrane region" description="Helical" evidence="19">
    <location>
        <begin position="90"/>
        <end position="115"/>
    </location>
</feature>
<dbReference type="GO" id="GO:0016491">
    <property type="term" value="F:oxidoreductase activity"/>
    <property type="evidence" value="ECO:0007669"/>
    <property type="project" value="UniProtKB-KW"/>
</dbReference>
<evidence type="ECO:0000259" key="20">
    <source>
        <dbReference type="PROSITE" id="PS50857"/>
    </source>
</evidence>
<comment type="similarity">
    <text evidence="2 17">Belongs to the cytochrome c oxidase subunit 2 family.</text>
</comment>
<comment type="cofactor">
    <cofactor evidence="18">
        <name>Cu cation</name>
        <dbReference type="ChEBI" id="CHEBI:23378"/>
    </cofactor>
    <text evidence="18">Binds a copper A center.</text>
</comment>